<reference evidence="3" key="1">
    <citation type="journal article" date="2019" name="Int. J. Syst. Evol. Microbiol.">
        <title>The Global Catalogue of Microorganisms (GCM) 10K type strain sequencing project: providing services to taxonomists for standard genome sequencing and annotation.</title>
        <authorList>
            <consortium name="The Broad Institute Genomics Platform"/>
            <consortium name="The Broad Institute Genome Sequencing Center for Infectious Disease"/>
            <person name="Wu L."/>
            <person name="Ma J."/>
        </authorList>
    </citation>
    <scope>NUCLEOTIDE SEQUENCE [LARGE SCALE GENOMIC DNA]</scope>
    <source>
        <strain evidence="3">CGMCC 1.15304</strain>
    </source>
</reference>
<name>A0ABV8UAC2_9PROT</name>
<dbReference type="RefSeq" id="WP_269448992.1">
    <property type="nucleotide sequence ID" value="NZ_JBHSCR010000005.1"/>
</dbReference>
<gene>
    <name evidence="2" type="ORF">ACFO5Q_07835</name>
</gene>
<keyword evidence="3" id="KW-1185">Reference proteome</keyword>
<feature type="compositionally biased region" description="Basic residues" evidence="1">
    <location>
        <begin position="1"/>
        <end position="18"/>
    </location>
</feature>
<comment type="caution">
    <text evidence="2">The sequence shown here is derived from an EMBL/GenBank/DDBJ whole genome shotgun (WGS) entry which is preliminary data.</text>
</comment>
<proteinExistence type="predicted"/>
<protein>
    <submittedName>
        <fullName evidence="2">Uncharacterized protein</fullName>
    </submittedName>
</protein>
<evidence type="ECO:0000313" key="2">
    <source>
        <dbReference type="EMBL" id="MFC4347748.1"/>
    </source>
</evidence>
<accession>A0ABV8UAC2</accession>
<organism evidence="2 3">
    <name type="scientific">Kordiimonas lipolytica</name>
    <dbReference type="NCBI Taxonomy" id="1662421"/>
    <lineage>
        <taxon>Bacteria</taxon>
        <taxon>Pseudomonadati</taxon>
        <taxon>Pseudomonadota</taxon>
        <taxon>Alphaproteobacteria</taxon>
        <taxon>Kordiimonadales</taxon>
        <taxon>Kordiimonadaceae</taxon>
        <taxon>Kordiimonas</taxon>
    </lineage>
</organism>
<dbReference type="Proteomes" id="UP001595776">
    <property type="component" value="Unassembled WGS sequence"/>
</dbReference>
<feature type="region of interest" description="Disordered" evidence="1">
    <location>
        <begin position="1"/>
        <end position="23"/>
    </location>
</feature>
<evidence type="ECO:0000256" key="1">
    <source>
        <dbReference type="SAM" id="MobiDB-lite"/>
    </source>
</evidence>
<dbReference type="EMBL" id="JBHSCR010000005">
    <property type="protein sequence ID" value="MFC4347748.1"/>
    <property type="molecule type" value="Genomic_DNA"/>
</dbReference>
<sequence length="42" mass="4923">MSMRSQHHLKREHRRSRRLAREASVLKRTAQSVHIQLFAAAA</sequence>
<evidence type="ECO:0000313" key="3">
    <source>
        <dbReference type="Proteomes" id="UP001595776"/>
    </source>
</evidence>